<dbReference type="AlphaFoldDB" id="A0A2T6AR59"/>
<evidence type="ECO:0000256" key="4">
    <source>
        <dbReference type="ARBA" id="ARBA00023136"/>
    </source>
</evidence>
<accession>A0A2T6AR59</accession>
<evidence type="ECO:0000313" key="6">
    <source>
        <dbReference type="EMBL" id="PTX46287.1"/>
    </source>
</evidence>
<feature type="transmembrane region" description="Helical" evidence="5">
    <location>
        <begin position="253"/>
        <end position="272"/>
    </location>
</feature>
<evidence type="ECO:0000256" key="3">
    <source>
        <dbReference type="ARBA" id="ARBA00022989"/>
    </source>
</evidence>
<evidence type="ECO:0000313" key="7">
    <source>
        <dbReference type="Proteomes" id="UP000244069"/>
    </source>
</evidence>
<dbReference type="InterPro" id="IPR002781">
    <property type="entry name" value="TM_pro_TauE-like"/>
</dbReference>
<comment type="subcellular location">
    <subcellularLocation>
        <location evidence="5">Cell membrane</location>
        <topology evidence="5">Multi-pass membrane protein</topology>
    </subcellularLocation>
    <subcellularLocation>
        <location evidence="1">Membrane</location>
        <topology evidence="1">Multi-pass membrane protein</topology>
    </subcellularLocation>
</comment>
<keyword evidence="5" id="KW-1003">Cell membrane</keyword>
<feature type="transmembrane region" description="Helical" evidence="5">
    <location>
        <begin position="90"/>
        <end position="108"/>
    </location>
</feature>
<dbReference type="EMBL" id="QBKN01000017">
    <property type="protein sequence ID" value="PTX46287.1"/>
    <property type="molecule type" value="Genomic_DNA"/>
</dbReference>
<dbReference type="Pfam" id="PF01925">
    <property type="entry name" value="TauE"/>
    <property type="match status" value="1"/>
</dbReference>
<dbReference type="Proteomes" id="UP000244069">
    <property type="component" value="Unassembled WGS sequence"/>
</dbReference>
<dbReference type="GO" id="GO:0005886">
    <property type="term" value="C:plasma membrane"/>
    <property type="evidence" value="ECO:0007669"/>
    <property type="project" value="UniProtKB-SubCell"/>
</dbReference>
<keyword evidence="2 5" id="KW-0812">Transmembrane</keyword>
<dbReference type="RefSeq" id="WP_107977389.1">
    <property type="nucleotide sequence ID" value="NZ_BMEZ01000018.1"/>
</dbReference>
<keyword evidence="7" id="KW-1185">Reference proteome</keyword>
<feature type="transmembrane region" description="Helical" evidence="5">
    <location>
        <begin position="29"/>
        <end position="46"/>
    </location>
</feature>
<name>A0A2T6AR59_9RHOB</name>
<gene>
    <name evidence="6" type="ORF">C8N44_11771</name>
</gene>
<evidence type="ECO:0000256" key="5">
    <source>
        <dbReference type="RuleBase" id="RU363041"/>
    </source>
</evidence>
<keyword evidence="3 5" id="KW-1133">Transmembrane helix</keyword>
<dbReference type="PANTHER" id="PTHR43483">
    <property type="entry name" value="MEMBRANE TRANSPORTER PROTEIN HI_0806-RELATED"/>
    <property type="match status" value="1"/>
</dbReference>
<evidence type="ECO:0000256" key="1">
    <source>
        <dbReference type="ARBA" id="ARBA00004141"/>
    </source>
</evidence>
<keyword evidence="4 5" id="KW-0472">Membrane</keyword>
<feature type="transmembrane region" description="Helical" evidence="5">
    <location>
        <begin position="188"/>
        <end position="209"/>
    </location>
</feature>
<sequence length="273" mass="27299">MSAALAIQFVIILLVAGSAAGILAGLLGVGGGIVLVPAFLVVLELWGYSGTGAMQMAVATSLATIIVTSSRSVRAHWTRGAVDMALLKRLAPAVAVGALVGMGLAQIVESVHLQAIFGVIGSCVGLYMMLAPSVARPGATLPRPPITTACATLFGMLSALIGIGGGSFFVPFLTYFGRGPHQAVATSAGMGVVIAVPAVIGFLLVPTAADAPPLTVGQVNLAAAGVVVCATVLCAPLGARLAHWLNPALLKRVFGGFLILTAGRMLIGAIGAL</sequence>
<feature type="transmembrane region" description="Helical" evidence="5">
    <location>
        <begin position="221"/>
        <end position="241"/>
    </location>
</feature>
<feature type="transmembrane region" description="Helical" evidence="5">
    <location>
        <begin position="53"/>
        <end position="70"/>
    </location>
</feature>
<dbReference type="PANTHER" id="PTHR43483:SF3">
    <property type="entry name" value="MEMBRANE TRANSPORTER PROTEIN HI_0806-RELATED"/>
    <property type="match status" value="1"/>
</dbReference>
<proteinExistence type="inferred from homology"/>
<comment type="caution">
    <text evidence="6">The sequence shown here is derived from an EMBL/GenBank/DDBJ whole genome shotgun (WGS) entry which is preliminary data.</text>
</comment>
<protein>
    <recommendedName>
        <fullName evidence="5">Probable membrane transporter protein</fullName>
    </recommendedName>
</protein>
<reference evidence="6 7" key="1">
    <citation type="submission" date="2018-04" db="EMBL/GenBank/DDBJ databases">
        <title>Genomic Encyclopedia of Archaeal and Bacterial Type Strains, Phase II (KMG-II): from individual species to whole genera.</title>
        <authorList>
            <person name="Goeker M."/>
        </authorList>
    </citation>
    <scope>NUCLEOTIDE SEQUENCE [LARGE SCALE GENOMIC DNA]</scope>
    <source>
        <strain evidence="6 7">DSM 29329</strain>
    </source>
</reference>
<feature type="transmembrane region" description="Helical" evidence="5">
    <location>
        <begin position="115"/>
        <end position="134"/>
    </location>
</feature>
<comment type="similarity">
    <text evidence="5">Belongs to the 4-toluene sulfonate uptake permease (TSUP) (TC 2.A.102) family.</text>
</comment>
<dbReference type="OrthoDB" id="457670at2"/>
<organism evidence="6 7">
    <name type="scientific">Allosediminivita pacifica</name>
    <dbReference type="NCBI Taxonomy" id="1267769"/>
    <lineage>
        <taxon>Bacteria</taxon>
        <taxon>Pseudomonadati</taxon>
        <taxon>Pseudomonadota</taxon>
        <taxon>Alphaproteobacteria</taxon>
        <taxon>Rhodobacterales</taxon>
        <taxon>Paracoccaceae</taxon>
        <taxon>Allosediminivita</taxon>
    </lineage>
</organism>
<evidence type="ECO:0000256" key="2">
    <source>
        <dbReference type="ARBA" id="ARBA00022692"/>
    </source>
</evidence>
<feature type="transmembrane region" description="Helical" evidence="5">
    <location>
        <begin position="146"/>
        <end position="176"/>
    </location>
</feature>